<evidence type="ECO:0000256" key="2">
    <source>
        <dbReference type="ARBA" id="ARBA00010532"/>
    </source>
</evidence>
<dbReference type="OrthoDB" id="195015at2759"/>
<reference evidence="8 10" key="1">
    <citation type="submission" date="2015-02" db="EMBL/GenBank/DDBJ databases">
        <authorList>
            <person name="Chooi Y.-H."/>
        </authorList>
    </citation>
    <scope>NUCLEOTIDE SEQUENCE [LARGE SCALE GENOMIC DNA]</scope>
    <source>
        <strain evidence="8">E3</strain>
    </source>
</reference>
<reference evidence="9 11" key="2">
    <citation type="submission" date="2018-03" db="EMBL/GenBank/DDBJ databases">
        <authorList>
            <person name="Fogelqvist J."/>
        </authorList>
    </citation>
    <scope>NUCLEOTIDE SEQUENCE [LARGE SCALE GENOMIC DNA]</scope>
</reference>
<evidence type="ECO:0000313" key="8">
    <source>
        <dbReference type="EMBL" id="CEP01089.1"/>
    </source>
</evidence>
<dbReference type="PANTHER" id="PTHR11923:SF51">
    <property type="entry name" value="LYSOSOME MEMBRANE PROTEIN 2"/>
    <property type="match status" value="1"/>
</dbReference>
<dbReference type="Proteomes" id="UP000039324">
    <property type="component" value="Unassembled WGS sequence"/>
</dbReference>
<dbReference type="GO" id="GO:0005737">
    <property type="term" value="C:cytoplasm"/>
    <property type="evidence" value="ECO:0007669"/>
    <property type="project" value="TreeGrafter"/>
</dbReference>
<dbReference type="PRINTS" id="PR01609">
    <property type="entry name" value="CD36FAMILY"/>
</dbReference>
<dbReference type="GO" id="GO:0005044">
    <property type="term" value="F:scavenger receptor activity"/>
    <property type="evidence" value="ECO:0007669"/>
    <property type="project" value="TreeGrafter"/>
</dbReference>
<dbReference type="EMBL" id="CDSF01000108">
    <property type="protein sequence ID" value="CEP01089.1"/>
    <property type="molecule type" value="Genomic_DNA"/>
</dbReference>
<dbReference type="PANTHER" id="PTHR11923">
    <property type="entry name" value="SCAVENGER RECEPTOR CLASS B TYPE-1 SR-B1"/>
    <property type="match status" value="1"/>
</dbReference>
<evidence type="ECO:0000256" key="7">
    <source>
        <dbReference type="SAM" id="Phobius"/>
    </source>
</evidence>
<evidence type="ECO:0000256" key="3">
    <source>
        <dbReference type="ARBA" id="ARBA00022692"/>
    </source>
</evidence>
<keyword evidence="4 7" id="KW-1133">Transmembrane helix</keyword>
<proteinExistence type="inferred from homology"/>
<accession>A0A0G4J165</accession>
<protein>
    <submittedName>
        <fullName evidence="8">Uncharacterized protein</fullName>
    </submittedName>
</protein>
<keyword evidence="10" id="KW-1185">Reference proteome</keyword>
<gene>
    <name evidence="8" type="ORF">PBRA_008401</name>
    <name evidence="9" type="ORF">PLBR_LOCUS8464</name>
</gene>
<dbReference type="Proteomes" id="UP000290189">
    <property type="component" value="Unassembled WGS sequence"/>
</dbReference>
<comment type="similarity">
    <text evidence="2">Belongs to the CD36 family.</text>
</comment>
<keyword evidence="9" id="KW-0496">Mitochondrion</keyword>
<keyword evidence="6" id="KW-0325">Glycoprotein</keyword>
<dbReference type="InterPro" id="IPR002159">
    <property type="entry name" value="CD36_fam"/>
</dbReference>
<comment type="subcellular location">
    <subcellularLocation>
        <location evidence="1">Membrane</location>
    </subcellularLocation>
</comment>
<evidence type="ECO:0000313" key="10">
    <source>
        <dbReference type="Proteomes" id="UP000039324"/>
    </source>
</evidence>
<evidence type="ECO:0000313" key="11">
    <source>
        <dbReference type="Proteomes" id="UP000290189"/>
    </source>
</evidence>
<evidence type="ECO:0000256" key="1">
    <source>
        <dbReference type="ARBA" id="ARBA00004370"/>
    </source>
</evidence>
<evidence type="ECO:0000256" key="4">
    <source>
        <dbReference type="ARBA" id="ARBA00022989"/>
    </source>
</evidence>
<keyword evidence="5 7" id="KW-0472">Membrane</keyword>
<dbReference type="STRING" id="37360.A0A0G4J165"/>
<keyword evidence="3 7" id="KW-0812">Transmembrane</keyword>
<organism evidence="8 10">
    <name type="scientific">Plasmodiophora brassicae</name>
    <name type="common">Clubroot disease agent</name>
    <dbReference type="NCBI Taxonomy" id="37360"/>
    <lineage>
        <taxon>Eukaryota</taxon>
        <taxon>Sar</taxon>
        <taxon>Rhizaria</taxon>
        <taxon>Endomyxa</taxon>
        <taxon>Phytomyxea</taxon>
        <taxon>Plasmodiophorida</taxon>
        <taxon>Plasmodiophoridae</taxon>
        <taxon>Plasmodiophora</taxon>
    </lineage>
</organism>
<dbReference type="GO" id="GO:0016020">
    <property type="term" value="C:membrane"/>
    <property type="evidence" value="ECO:0007669"/>
    <property type="project" value="UniProtKB-SubCell"/>
</dbReference>
<geneLocation type="mitochondrion" evidence="9"/>
<name>A0A0G4J165_PLABS</name>
<sequence>MAAGSSASAPPPLGGAKPGATPLRWRPCRAAVGIVLNAIALVLFILAMLDFPLLLIKKAVLPTLVIANTPTGIAGLATPAPQSATWYVWNYTSFGPDATTIQQIPYQVTMNQYRYNISFRDGDTLVRYWTRNVYHVAPGSAAQFANDVIVQPSFLHFTMLSMQRTQLIPVALSHIANGTAGYPPLSTLTTQLNIDASKHSAFLSTFQDHDLLLSYIRGEARTDATYQGASYTGAGVSSDNHVAVMSFLNECARIAMGSPPGSSTVTTTPASLFHLFFANQTSEAAAYKENQYTEKFTGADSILNLNRYNLYEGSPVVTDHQWASPEVIQGARDFAADPFRPKTNLRLRVFDATISRVDTWVYTKPTTLAALPLNRYKRDPSTYANALANPGNAKYLMYGPRGIFNGNPQETGAPVHLSMPHFLDGDASLSSGLAGLAPVADLHESRVDIEPNTGLAFRGSVRFQVNVKVEAGQAAGSTLVRGAAPAAYLPLWWIDFSNAASDAVANQVAAQLVGAVNACTSLRLIESVLALFLVMIGTTMFKNHYQTLLAPGSSKK</sequence>
<feature type="transmembrane region" description="Helical" evidence="7">
    <location>
        <begin position="30"/>
        <end position="49"/>
    </location>
</feature>
<dbReference type="AlphaFoldDB" id="A0A0G4J165"/>
<evidence type="ECO:0000313" key="9">
    <source>
        <dbReference type="EMBL" id="SPR01249.1"/>
    </source>
</evidence>
<evidence type="ECO:0000256" key="6">
    <source>
        <dbReference type="ARBA" id="ARBA00023180"/>
    </source>
</evidence>
<evidence type="ECO:0000256" key="5">
    <source>
        <dbReference type="ARBA" id="ARBA00023136"/>
    </source>
</evidence>
<dbReference type="EMBL" id="OVEO01000017">
    <property type="protein sequence ID" value="SPR01249.1"/>
    <property type="molecule type" value="Genomic_DNA"/>
</dbReference>
<dbReference type="Pfam" id="PF01130">
    <property type="entry name" value="CD36"/>
    <property type="match status" value="1"/>
</dbReference>